<organism evidence="2 3">
    <name type="scientific">Fischerella muscicola CCMEE 5323</name>
    <dbReference type="NCBI Taxonomy" id="2019572"/>
    <lineage>
        <taxon>Bacteria</taxon>
        <taxon>Bacillati</taxon>
        <taxon>Cyanobacteriota</taxon>
        <taxon>Cyanophyceae</taxon>
        <taxon>Nostocales</taxon>
        <taxon>Hapalosiphonaceae</taxon>
        <taxon>Fischerella</taxon>
    </lineage>
</organism>
<evidence type="ECO:0000313" key="3">
    <source>
        <dbReference type="Proteomes" id="UP000235036"/>
    </source>
</evidence>
<dbReference type="Proteomes" id="UP000235036">
    <property type="component" value="Unassembled WGS sequence"/>
</dbReference>
<keyword evidence="1" id="KW-0472">Membrane</keyword>
<reference evidence="2 3" key="1">
    <citation type="submission" date="2017-08" db="EMBL/GenBank/DDBJ databases">
        <title>Genomes of Fischerella (Mastigocladus) sp. strains.</title>
        <authorList>
            <person name="Miller S.R."/>
        </authorList>
    </citation>
    <scope>NUCLEOTIDE SEQUENCE [LARGE SCALE GENOMIC DNA]</scope>
    <source>
        <strain evidence="2 3">CCMEE 5323</strain>
    </source>
</reference>
<sequence length="233" mass="26847">MNSVSTNRQLIDKIGEKTIPALNFMSAMTIAFYAGFYACYDMFSLTAWNKIPPNQVVQFQSQPTAEVPSQGVSINLIPPDNKITGVEYQAIASLLITLLIKIISAAEVHRRHIHFAVDNDEVYRRLVSLRIPSTNTTVIMNLQGEGSTFLSDLYMSIEPAKRIIHFEQLLQHHNHSFAYGFRMLLDELRHPSLEWIKVNHEGSYYVPKQAYLPFITWIRDEISRQWELEGEYL</sequence>
<keyword evidence="3" id="KW-1185">Reference proteome</keyword>
<evidence type="ECO:0000256" key="1">
    <source>
        <dbReference type="SAM" id="Phobius"/>
    </source>
</evidence>
<feature type="transmembrane region" description="Helical" evidence="1">
    <location>
        <begin position="21"/>
        <end position="43"/>
    </location>
</feature>
<comment type="caution">
    <text evidence="2">The sequence shown here is derived from an EMBL/GenBank/DDBJ whole genome shotgun (WGS) entry which is preliminary data.</text>
</comment>
<dbReference type="EMBL" id="NRQW01000062">
    <property type="protein sequence ID" value="PLZ93551.1"/>
    <property type="molecule type" value="Genomic_DNA"/>
</dbReference>
<protein>
    <submittedName>
        <fullName evidence="2">Uncharacterized protein</fullName>
    </submittedName>
</protein>
<name>A0A2N6K7X9_FISMU</name>
<keyword evidence="1" id="KW-1133">Transmembrane helix</keyword>
<proteinExistence type="predicted"/>
<evidence type="ECO:0000313" key="2">
    <source>
        <dbReference type="EMBL" id="PLZ93551.1"/>
    </source>
</evidence>
<dbReference type="AlphaFoldDB" id="A0A2N6K7X9"/>
<dbReference type="RefSeq" id="WP_016866159.1">
    <property type="nucleotide sequence ID" value="NZ_CAWNVR010000684.1"/>
</dbReference>
<keyword evidence="1" id="KW-0812">Transmembrane</keyword>
<gene>
    <name evidence="2" type="ORF">CEN44_02935</name>
</gene>
<accession>A0A2N6K7X9</accession>